<evidence type="ECO:0000256" key="6">
    <source>
        <dbReference type="ARBA" id="ARBA00022692"/>
    </source>
</evidence>
<dbReference type="PROSITE" id="PS00874">
    <property type="entry name" value="T2SP_F"/>
    <property type="match status" value="1"/>
</dbReference>
<dbReference type="PANTHER" id="PTHR30012">
    <property type="entry name" value="GENERAL SECRETION PATHWAY PROTEIN"/>
    <property type="match status" value="1"/>
</dbReference>
<dbReference type="AlphaFoldDB" id="A0A2T0V6B5"/>
<feature type="domain" description="Type II secretion system protein GspF" evidence="11">
    <location>
        <begin position="278"/>
        <end position="400"/>
    </location>
</feature>
<dbReference type="Pfam" id="PF00482">
    <property type="entry name" value="T2SSF"/>
    <property type="match status" value="2"/>
</dbReference>
<dbReference type="InterPro" id="IPR018076">
    <property type="entry name" value="T2SS_GspF_dom"/>
</dbReference>
<evidence type="ECO:0000256" key="9">
    <source>
        <dbReference type="RuleBase" id="RU003923"/>
    </source>
</evidence>
<feature type="transmembrane region" description="Helical" evidence="10">
    <location>
        <begin position="174"/>
        <end position="193"/>
    </location>
</feature>
<accession>A0A2T0V6B5</accession>
<feature type="transmembrane region" description="Helical" evidence="10">
    <location>
        <begin position="227"/>
        <end position="246"/>
    </location>
</feature>
<sequence>MARPTRKTRAARLYRWKWSGTGHQSRPLKGESIGHCKADIIVELTRQNIHVRSIRKAGGVRIHGAIKPADIMLFSRQMATMIQAGIPLLQSLNVVAESFKKPAMMILVKALADDVASGTSFSQALRRYPQHFDSLFIHLVAAGEQSGTLVSMLERNAAYKEKVESLKARVKKALWYPACVLIAGIGITLLLLVKVVPQFEGMFQSFGAELPALTQLIVELSTLTQQLWLPLAGAILAVILLLRWAAQRTAPLAYRLDTALLALPVIGNIVNKAAVARFARTLATTFASGVPLVEGLETAAGTSGNRVYEQAVRQIRQEVATGQPLHLSMKMTHRFPLLTVQMVSIGEEAGALATMLRRVAEYHEEEVDNAVDALTSLMEPLIIIILGVLVGGIVIAMYLPIFDLGTVI</sequence>
<keyword evidence="7 10" id="KW-1133">Transmembrane helix</keyword>
<name>A0A2T0V6B5_9GAMM</name>
<keyword evidence="8 10" id="KW-0472">Membrane</keyword>
<dbReference type="GO" id="GO:0015628">
    <property type="term" value="P:protein secretion by the type II secretion system"/>
    <property type="evidence" value="ECO:0007669"/>
    <property type="project" value="TreeGrafter"/>
</dbReference>
<evidence type="ECO:0000313" key="12">
    <source>
        <dbReference type="EMBL" id="PRY65684.1"/>
    </source>
</evidence>
<dbReference type="Gene3D" id="1.20.81.30">
    <property type="entry name" value="Type II secretion system (T2SS), domain F"/>
    <property type="match status" value="2"/>
</dbReference>
<evidence type="ECO:0000313" key="13">
    <source>
        <dbReference type="Proteomes" id="UP000237647"/>
    </source>
</evidence>
<keyword evidence="4" id="KW-1003">Cell membrane</keyword>
<evidence type="ECO:0000259" key="11">
    <source>
        <dbReference type="Pfam" id="PF00482"/>
    </source>
</evidence>
<comment type="similarity">
    <text evidence="2 9">Belongs to the GSP F family.</text>
</comment>
<comment type="caution">
    <text evidence="12">The sequence shown here is derived from an EMBL/GenBank/DDBJ whole genome shotgun (WGS) entry which is preliminary data.</text>
</comment>
<evidence type="ECO:0000256" key="8">
    <source>
        <dbReference type="ARBA" id="ARBA00023136"/>
    </source>
</evidence>
<dbReference type="GO" id="GO:0005886">
    <property type="term" value="C:plasma membrane"/>
    <property type="evidence" value="ECO:0007669"/>
    <property type="project" value="UniProtKB-SubCell"/>
</dbReference>
<proteinExistence type="inferred from homology"/>
<dbReference type="EMBL" id="PVTK01000002">
    <property type="protein sequence ID" value="PRY65684.1"/>
    <property type="molecule type" value="Genomic_DNA"/>
</dbReference>
<dbReference type="OrthoDB" id="9805682at2"/>
<feature type="domain" description="Type II secretion system protein GspF" evidence="11">
    <location>
        <begin position="74"/>
        <end position="197"/>
    </location>
</feature>
<feature type="transmembrane region" description="Helical" evidence="10">
    <location>
        <begin position="381"/>
        <end position="401"/>
    </location>
</feature>
<evidence type="ECO:0000256" key="5">
    <source>
        <dbReference type="ARBA" id="ARBA00022519"/>
    </source>
</evidence>
<dbReference type="Proteomes" id="UP000237647">
    <property type="component" value="Unassembled WGS sequence"/>
</dbReference>
<dbReference type="RefSeq" id="WP_106374081.1">
    <property type="nucleotide sequence ID" value="NZ_PVTK01000002.1"/>
</dbReference>
<dbReference type="PANTHER" id="PTHR30012:SF7">
    <property type="entry name" value="PROTEIN TRANSPORT PROTEIN HOFC HOMOLOG"/>
    <property type="match status" value="1"/>
</dbReference>
<keyword evidence="5" id="KW-0997">Cell inner membrane</keyword>
<evidence type="ECO:0000256" key="10">
    <source>
        <dbReference type="SAM" id="Phobius"/>
    </source>
</evidence>
<dbReference type="InterPro" id="IPR001992">
    <property type="entry name" value="T2SS_GspF/T4SS_PilC_CS"/>
</dbReference>
<gene>
    <name evidence="12" type="ORF">B0H98_102213</name>
</gene>
<keyword evidence="13" id="KW-1185">Reference proteome</keyword>
<evidence type="ECO:0000256" key="4">
    <source>
        <dbReference type="ARBA" id="ARBA00022475"/>
    </source>
</evidence>
<evidence type="ECO:0000256" key="1">
    <source>
        <dbReference type="ARBA" id="ARBA00004429"/>
    </source>
</evidence>
<dbReference type="InterPro" id="IPR003004">
    <property type="entry name" value="GspF/PilC"/>
</dbReference>
<evidence type="ECO:0000256" key="7">
    <source>
        <dbReference type="ARBA" id="ARBA00022989"/>
    </source>
</evidence>
<protein>
    <submittedName>
        <fullName evidence="12">Type IV pilus assembly protein PilC</fullName>
    </submittedName>
</protein>
<dbReference type="InterPro" id="IPR042094">
    <property type="entry name" value="T2SS_GspF_sf"/>
</dbReference>
<reference evidence="12 13" key="1">
    <citation type="submission" date="2018-03" db="EMBL/GenBank/DDBJ databases">
        <title>Genomic Encyclopedia of Type Strains, Phase III (KMG-III): the genomes of soil and plant-associated and newly described type strains.</title>
        <authorList>
            <person name="Whitman W."/>
        </authorList>
    </citation>
    <scope>NUCLEOTIDE SEQUENCE [LARGE SCALE GENOMIC DNA]</scope>
    <source>
        <strain evidence="12 13">CGMCC 1.12152</strain>
    </source>
</reference>
<evidence type="ECO:0000256" key="2">
    <source>
        <dbReference type="ARBA" id="ARBA00005745"/>
    </source>
</evidence>
<keyword evidence="6 9" id="KW-0812">Transmembrane</keyword>
<dbReference type="FunFam" id="1.20.81.30:FF:000001">
    <property type="entry name" value="Type II secretion system protein F"/>
    <property type="match status" value="2"/>
</dbReference>
<comment type="subcellular location">
    <subcellularLocation>
        <location evidence="1 9">Cell inner membrane</location>
        <topology evidence="1 9">Multi-pass membrane protein</topology>
    </subcellularLocation>
</comment>
<organism evidence="12 13">
    <name type="scientific">Vreelandella songnenensis</name>
    <dbReference type="NCBI Taxonomy" id="1176243"/>
    <lineage>
        <taxon>Bacteria</taxon>
        <taxon>Pseudomonadati</taxon>
        <taxon>Pseudomonadota</taxon>
        <taxon>Gammaproteobacteria</taxon>
        <taxon>Oceanospirillales</taxon>
        <taxon>Halomonadaceae</taxon>
        <taxon>Vreelandella</taxon>
    </lineage>
</organism>
<evidence type="ECO:0000256" key="3">
    <source>
        <dbReference type="ARBA" id="ARBA00022448"/>
    </source>
</evidence>
<dbReference type="PRINTS" id="PR00812">
    <property type="entry name" value="BCTERIALGSPF"/>
</dbReference>
<keyword evidence="3 9" id="KW-0813">Transport</keyword>